<comment type="caution">
    <text evidence="1">The sequence shown here is derived from an EMBL/GenBank/DDBJ whole genome shotgun (WGS) entry which is preliminary data.</text>
</comment>
<proteinExistence type="predicted"/>
<protein>
    <submittedName>
        <fullName evidence="1">Uncharacterized protein</fullName>
    </submittedName>
</protein>
<accession>A0A644W0K9</accession>
<evidence type="ECO:0000313" key="1">
    <source>
        <dbReference type="EMBL" id="MPL96950.1"/>
    </source>
</evidence>
<dbReference type="AlphaFoldDB" id="A0A644W0K9"/>
<dbReference type="EMBL" id="VSSQ01000533">
    <property type="protein sequence ID" value="MPL96950.1"/>
    <property type="molecule type" value="Genomic_DNA"/>
</dbReference>
<organism evidence="1">
    <name type="scientific">bioreactor metagenome</name>
    <dbReference type="NCBI Taxonomy" id="1076179"/>
    <lineage>
        <taxon>unclassified sequences</taxon>
        <taxon>metagenomes</taxon>
        <taxon>ecological metagenomes</taxon>
    </lineage>
</organism>
<reference evidence="1" key="1">
    <citation type="submission" date="2019-08" db="EMBL/GenBank/DDBJ databases">
        <authorList>
            <person name="Kucharzyk K."/>
            <person name="Murdoch R.W."/>
            <person name="Higgins S."/>
            <person name="Loffler F."/>
        </authorList>
    </citation>
    <scope>NUCLEOTIDE SEQUENCE</scope>
</reference>
<gene>
    <name evidence="1" type="ORF">SDC9_43135</name>
</gene>
<name>A0A644W0K9_9ZZZZ</name>
<sequence>MPLKLFCAKVLGNFSRVLLYSGRSISCADKTTAQSPPLRRVPGQIAPAQWPVGNVLFPTRLRCRLFAKFCFRSLKFALFRKAKSLGCFAGVCMQALRDESRPKLFFPSCRRRWRRQGRRPKGGPQAVALRTKANGFSGGAVRSTRLS</sequence>